<evidence type="ECO:0000313" key="3">
    <source>
        <dbReference type="Proteomes" id="UP000307841"/>
    </source>
</evidence>
<organism evidence="2 3">
    <name type="scientific">Brevibacillus antibioticus</name>
    <dbReference type="NCBI Taxonomy" id="2570228"/>
    <lineage>
        <taxon>Bacteria</taxon>
        <taxon>Bacillati</taxon>
        <taxon>Bacillota</taxon>
        <taxon>Bacilli</taxon>
        <taxon>Bacillales</taxon>
        <taxon>Paenibacillaceae</taxon>
        <taxon>Brevibacillus</taxon>
    </lineage>
</organism>
<dbReference type="AlphaFoldDB" id="A0A4U2Y9G4"/>
<keyword evidence="1" id="KW-0732">Signal</keyword>
<evidence type="ECO:0008006" key="4">
    <source>
        <dbReference type="Google" id="ProtNLM"/>
    </source>
</evidence>
<protein>
    <recommendedName>
        <fullName evidence="4">Lipoprotein</fullName>
    </recommendedName>
</protein>
<dbReference type="RefSeq" id="WP_137029427.1">
    <property type="nucleotide sequence ID" value="NZ_SZNK01000001.1"/>
</dbReference>
<proteinExistence type="predicted"/>
<dbReference type="PROSITE" id="PS51257">
    <property type="entry name" value="PROKAR_LIPOPROTEIN"/>
    <property type="match status" value="1"/>
</dbReference>
<keyword evidence="3" id="KW-1185">Reference proteome</keyword>
<evidence type="ECO:0000313" key="2">
    <source>
        <dbReference type="EMBL" id="TKI55931.1"/>
    </source>
</evidence>
<feature type="chain" id="PRO_5038950984" description="Lipoprotein" evidence="1">
    <location>
        <begin position="20"/>
        <end position="213"/>
    </location>
</feature>
<feature type="signal peptide" evidence="1">
    <location>
        <begin position="1"/>
        <end position="19"/>
    </location>
</feature>
<reference evidence="2 3" key="1">
    <citation type="submission" date="2019-04" db="EMBL/GenBank/DDBJ databases">
        <title>Whole genome sequencing of Brevibacillus sp. TGS2-1.</title>
        <authorList>
            <person name="Choi A."/>
        </authorList>
    </citation>
    <scope>NUCLEOTIDE SEQUENCE [LARGE SCALE GENOMIC DNA]</scope>
    <source>
        <strain evidence="2 3">TGS2-1</strain>
    </source>
</reference>
<comment type="caution">
    <text evidence="2">The sequence shown here is derived from an EMBL/GenBank/DDBJ whole genome shotgun (WGS) entry which is preliminary data.</text>
</comment>
<sequence>MKKAILSSILVLSALSGCGFPSTIPNVEKQTNQSENVAALEDYLNKIKIIKSDSEIGSGELTKENIALGGIHIGESAETVRKLLGEPTSKGVLNATPFPLWTYEKLNLSVAFYYKGGANPQIENPKGGVVSITVNEPSDIKTDRGFGIGSSLKEVMQSFQSAYAYEKRKDTDTQYVVITGSSSSDNTFYPSLGVLLKGDKVTSIELSNKEEQP</sequence>
<accession>A0A4U2Y9G4</accession>
<dbReference type="OrthoDB" id="2679179at2"/>
<dbReference type="EMBL" id="SZNK01000001">
    <property type="protein sequence ID" value="TKI55931.1"/>
    <property type="molecule type" value="Genomic_DNA"/>
</dbReference>
<name>A0A4U2Y9G4_9BACL</name>
<dbReference type="Proteomes" id="UP000307841">
    <property type="component" value="Unassembled WGS sequence"/>
</dbReference>
<evidence type="ECO:0000256" key="1">
    <source>
        <dbReference type="SAM" id="SignalP"/>
    </source>
</evidence>
<gene>
    <name evidence="2" type="ORF">E8L90_10960</name>
</gene>